<dbReference type="PANTHER" id="PTHR22916">
    <property type="entry name" value="GLYCOSYLTRANSFERASE"/>
    <property type="match status" value="1"/>
</dbReference>
<accession>Q58Z05</accession>
<gene>
    <name evidence="2" type="primary">welI</name>
</gene>
<dbReference type="Pfam" id="PF00535">
    <property type="entry name" value="Glycos_transf_2"/>
    <property type="match status" value="1"/>
</dbReference>
<dbReference type="EMBL" id="AY659979">
    <property type="protein sequence ID" value="AAW22493.1"/>
    <property type="molecule type" value="Genomic_DNA"/>
</dbReference>
<sequence>MVRCLDKQVCRVAVLMSTYNGEKYVESQVRSIAHQVVPSNVQVRVYIRDDGSTDRTLEIVKSLKRQFKDLITIINEPEGNVGVKASFFSLLVSHSINADYYFLSDQDDIWDENKIGIFLSKFDKLSDKKPIGVYSDLWIADKDANSTGKKMSQVSHWKKGAIDFKFLSFDYRVVGCAFAINNAARELFKNNVTVNVIKSVNMHDSFLALLIAASGQLYLIDKPTVFYRQHEGNVIGAIKKKETLVQKVNKAVTVPGQLVHDNVCVGEIIKNEKITVNDGVMPIVSLYRKYYDAGAFHERLSSAIKVYKLMHHRRRWLHLILMIFIHTTEYTTQPWIGSK</sequence>
<evidence type="ECO:0000259" key="1">
    <source>
        <dbReference type="Pfam" id="PF00535"/>
    </source>
</evidence>
<evidence type="ECO:0000313" key="2">
    <source>
        <dbReference type="EMBL" id="AAW22493.1"/>
    </source>
</evidence>
<dbReference type="InterPro" id="IPR029044">
    <property type="entry name" value="Nucleotide-diphossugar_trans"/>
</dbReference>
<reference evidence="2" key="2">
    <citation type="journal article" date="2005" name="Microbiology">
        <title>Comparative analysis of the exopolysaccharide biosynthesis gene clusters from four strains of Lactobacillus rhamnosus.</title>
        <authorList>
            <person name="Peant B."/>
            <person name="Lapointe G."/>
            <person name="Gilbert C."/>
            <person name="Atlan D."/>
            <person name="Ward P."/>
            <person name="Roy D."/>
        </authorList>
    </citation>
    <scope>NUCLEOTIDE SEQUENCE</scope>
    <source>
        <strain evidence="2">RW-9595M</strain>
    </source>
</reference>
<dbReference type="CDD" id="cd04196">
    <property type="entry name" value="GT_2_like_d"/>
    <property type="match status" value="1"/>
</dbReference>
<proteinExistence type="predicted"/>
<name>Q58Z05_LACRH</name>
<dbReference type="PANTHER" id="PTHR22916:SF3">
    <property type="entry name" value="UDP-GLCNAC:BETAGAL BETA-1,3-N-ACETYLGLUCOSAMINYLTRANSFERASE-LIKE PROTEIN 1"/>
    <property type="match status" value="1"/>
</dbReference>
<reference evidence="2" key="1">
    <citation type="submission" date="2001-06" db="EMBL/GenBank/DDBJ databases">
        <authorList>
            <person name="Provencher C."/>
            <person name="Sirois S."/>
            <person name="Lapointe G."/>
            <person name="Roy D."/>
        </authorList>
    </citation>
    <scope>NUCLEOTIDE SEQUENCE</scope>
    <source>
        <strain evidence="2">RW-9595M</strain>
    </source>
</reference>
<dbReference type="CAZy" id="GT2">
    <property type="family name" value="Glycosyltransferase Family 2"/>
</dbReference>
<dbReference type="InterPro" id="IPR001173">
    <property type="entry name" value="Glyco_trans_2-like"/>
</dbReference>
<dbReference type="AlphaFoldDB" id="Q58Z05"/>
<organism evidence="2">
    <name type="scientific">Lacticaseibacillus rhamnosus</name>
    <name type="common">Lactobacillus rhamnosus</name>
    <dbReference type="NCBI Taxonomy" id="47715"/>
    <lineage>
        <taxon>Bacteria</taxon>
        <taxon>Bacillati</taxon>
        <taxon>Bacillota</taxon>
        <taxon>Bacilli</taxon>
        <taxon>Lactobacillales</taxon>
        <taxon>Lactobacillaceae</taxon>
        <taxon>Lacticaseibacillus</taxon>
    </lineage>
</organism>
<dbReference type="GO" id="GO:0016758">
    <property type="term" value="F:hexosyltransferase activity"/>
    <property type="evidence" value="ECO:0007669"/>
    <property type="project" value="UniProtKB-ARBA"/>
</dbReference>
<dbReference type="SUPFAM" id="SSF53448">
    <property type="entry name" value="Nucleotide-diphospho-sugar transferases"/>
    <property type="match status" value="1"/>
</dbReference>
<dbReference type="Gene3D" id="3.90.550.10">
    <property type="entry name" value="Spore Coat Polysaccharide Biosynthesis Protein SpsA, Chain A"/>
    <property type="match status" value="1"/>
</dbReference>
<feature type="domain" description="Glycosyltransferase 2-like" evidence="1">
    <location>
        <begin position="14"/>
        <end position="125"/>
    </location>
</feature>
<protein>
    <submittedName>
        <fullName evidence="2">WelI</fullName>
    </submittedName>
</protein>